<organism evidence="2 3">
    <name type="scientific">Gilliamella intestini</name>
    <dbReference type="NCBI Taxonomy" id="1798183"/>
    <lineage>
        <taxon>Bacteria</taxon>
        <taxon>Pseudomonadati</taxon>
        <taxon>Pseudomonadota</taxon>
        <taxon>Gammaproteobacteria</taxon>
        <taxon>Orbales</taxon>
        <taxon>Orbaceae</taxon>
        <taxon>Gilliamella</taxon>
    </lineage>
</organism>
<dbReference type="EMBL" id="FMBA01000002">
    <property type="protein sequence ID" value="SCB74515.1"/>
    <property type="molecule type" value="Genomic_DNA"/>
</dbReference>
<evidence type="ECO:0000313" key="3">
    <source>
        <dbReference type="Proteomes" id="UP000199698"/>
    </source>
</evidence>
<dbReference type="OrthoDB" id="8912654at2"/>
<protein>
    <recommendedName>
        <fullName evidence="4">Ubiquinone biosynthesis protein UbiH</fullName>
    </recommendedName>
</protein>
<name>A0A1C3YWQ2_9GAMM</name>
<feature type="transmembrane region" description="Helical" evidence="1">
    <location>
        <begin position="101"/>
        <end position="128"/>
    </location>
</feature>
<evidence type="ECO:0008006" key="4">
    <source>
        <dbReference type="Google" id="ProtNLM"/>
    </source>
</evidence>
<dbReference type="STRING" id="1798183.GA0061080_10029"/>
<evidence type="ECO:0000313" key="2">
    <source>
        <dbReference type="EMBL" id="SCB74515.1"/>
    </source>
</evidence>
<keyword evidence="3" id="KW-1185">Reference proteome</keyword>
<keyword evidence="1" id="KW-0472">Membrane</keyword>
<keyword evidence="1" id="KW-1133">Transmembrane helix</keyword>
<reference evidence="3" key="1">
    <citation type="submission" date="2016-08" db="EMBL/GenBank/DDBJ databases">
        <authorList>
            <person name="Varghese N."/>
            <person name="Submissions Spin"/>
        </authorList>
    </citation>
    <scope>NUCLEOTIDE SEQUENCE [LARGE SCALE GENOMIC DNA]</scope>
    <source>
        <strain evidence="3">R-53144</strain>
    </source>
</reference>
<feature type="transmembrane region" description="Helical" evidence="1">
    <location>
        <begin position="74"/>
        <end position="95"/>
    </location>
</feature>
<proteinExistence type="predicted"/>
<feature type="transmembrane region" description="Helical" evidence="1">
    <location>
        <begin position="6"/>
        <end position="29"/>
    </location>
</feature>
<keyword evidence="1" id="KW-0812">Transmembrane</keyword>
<dbReference type="AlphaFoldDB" id="A0A1C3YWQ2"/>
<gene>
    <name evidence="2" type="ORF">GA0061080_10029</name>
</gene>
<accession>A0A1C3YWQ2</accession>
<dbReference type="Proteomes" id="UP000199698">
    <property type="component" value="Unassembled WGS sequence"/>
</dbReference>
<dbReference type="RefSeq" id="WP_091119278.1">
    <property type="nucleotide sequence ID" value="NZ_FMBA01000002.1"/>
</dbReference>
<evidence type="ECO:0000256" key="1">
    <source>
        <dbReference type="SAM" id="Phobius"/>
    </source>
</evidence>
<sequence length="215" mass="24223">MEFFWGIFFSFPVVIFSALLTLCVLYWLVAAIGILSIDCLDIAINLDDIAADMPSSGFGGLLLKFGFNEVPMTLVITSISFFGWAITYFCFRLFILPLHDFILFYFFVGAFVFVIALIAAVYLTAFVIKPIRPIFKKLSITNDYKSLLGQIVEIRSSIVNEIKGEAIYEDGGAGLILQVRGNKTYQFKRGDKAVLLRYDTTNNCYEIISIEEFNG</sequence>